<dbReference type="InterPro" id="IPR036939">
    <property type="entry name" value="Cu2_ascorb_mOase_N_sf"/>
</dbReference>
<evidence type="ECO:0000313" key="4">
    <source>
        <dbReference type="Proteomes" id="UP001165740"/>
    </source>
</evidence>
<dbReference type="SUPFAM" id="SSF49742">
    <property type="entry name" value="PHM/PNGase F"/>
    <property type="match status" value="1"/>
</dbReference>
<dbReference type="InterPro" id="IPR057626">
    <property type="entry name" value="S-S_Temptin"/>
</dbReference>
<feature type="signal peptide" evidence="1">
    <location>
        <begin position="1"/>
        <end position="19"/>
    </location>
</feature>
<dbReference type="GO" id="GO:0016715">
    <property type="term" value="F:oxidoreductase activity, acting on paired donors, with incorporation or reduction of molecular oxygen, reduced ascorbate as one donor, and incorporation of one atom of oxygen"/>
    <property type="evidence" value="ECO:0007669"/>
    <property type="project" value="InterPro"/>
</dbReference>
<dbReference type="Pfam" id="PF01082">
    <property type="entry name" value="Cu2_monooxygen"/>
    <property type="match status" value="1"/>
</dbReference>
<reference evidence="5" key="1">
    <citation type="submission" date="2025-08" db="UniProtKB">
        <authorList>
            <consortium name="RefSeq"/>
        </authorList>
    </citation>
    <scope>IDENTIFICATION</scope>
</reference>
<organism evidence="4 5">
    <name type="scientific">Biomphalaria glabrata</name>
    <name type="common">Bloodfluke planorb</name>
    <name type="synonym">Freshwater snail</name>
    <dbReference type="NCBI Taxonomy" id="6526"/>
    <lineage>
        <taxon>Eukaryota</taxon>
        <taxon>Metazoa</taxon>
        <taxon>Spiralia</taxon>
        <taxon>Lophotrochozoa</taxon>
        <taxon>Mollusca</taxon>
        <taxon>Gastropoda</taxon>
        <taxon>Heterobranchia</taxon>
        <taxon>Euthyneura</taxon>
        <taxon>Panpulmonata</taxon>
        <taxon>Hygrophila</taxon>
        <taxon>Lymnaeoidea</taxon>
        <taxon>Planorbidae</taxon>
        <taxon>Biomphalaria</taxon>
    </lineage>
</organism>
<evidence type="ECO:0000259" key="2">
    <source>
        <dbReference type="Pfam" id="PF01082"/>
    </source>
</evidence>
<dbReference type="InterPro" id="IPR055313">
    <property type="entry name" value="Temptin-like"/>
</dbReference>
<feature type="chain" id="PRO_5040978820" evidence="1">
    <location>
        <begin position="20"/>
        <end position="308"/>
    </location>
</feature>
<dbReference type="PANTHER" id="PTHR34737:SF2">
    <property type="entry name" value="EF-HAND DOMAIN-CONTAINING PROTEIN"/>
    <property type="match status" value="1"/>
</dbReference>
<evidence type="ECO:0000256" key="1">
    <source>
        <dbReference type="SAM" id="SignalP"/>
    </source>
</evidence>
<dbReference type="Pfam" id="PF24784">
    <property type="entry name" value="Temptin_C"/>
    <property type="match status" value="1"/>
</dbReference>
<feature type="domain" description="Temptin Cys/Cys disulfide" evidence="3">
    <location>
        <begin position="19"/>
        <end position="115"/>
    </location>
</feature>
<sequence length="308" mass="34497">MYWLLQVSVLYLYLPVCLAFFAYKDKLPNSDNVQHPCVAVYKWPGVGHEHRLGGGNRNVFGQDFAKAGHKWTKALCTADSDGDGRTNGEELGDPSCVWSVGQEPSRTVNITHPGICEPLHDVMCHGKNTFVSCKVDTFDTCDVIKSPDIKTLDLVMPNLIIPPTVTNDLCLTFDLPDDQDYHMVAYEAIIDTPNIVHHMDMYGCEKDENFILESPKPCDMSMKACSTEISGWMIGMSGQCYGDNLAYSIGKSGYKRFRLEIHYHNPNLEHGHQDSSGMRIYYRPARPGVQELFTLPVGQLFLELPPGT</sequence>
<keyword evidence="1" id="KW-0732">Signal</keyword>
<protein>
    <submittedName>
        <fullName evidence="5">DBH-like monooxygenase protein 1</fullName>
    </submittedName>
</protein>
<dbReference type="OMA" id="FNCPRTE"/>
<dbReference type="GeneID" id="106051127"/>
<feature type="domain" description="Copper type II ascorbate-dependent monooxygenase N-terminal" evidence="2">
    <location>
        <begin position="153"/>
        <end position="268"/>
    </location>
</feature>
<dbReference type="Proteomes" id="UP001165740">
    <property type="component" value="Chromosome 9"/>
</dbReference>
<dbReference type="RefSeq" id="XP_013061714.2">
    <property type="nucleotide sequence ID" value="XM_013206260.2"/>
</dbReference>
<dbReference type="GO" id="GO:0005507">
    <property type="term" value="F:copper ion binding"/>
    <property type="evidence" value="ECO:0007669"/>
    <property type="project" value="InterPro"/>
</dbReference>
<dbReference type="InterPro" id="IPR008977">
    <property type="entry name" value="PHM/PNGase_F_dom_sf"/>
</dbReference>
<dbReference type="KEGG" id="bgt:106051127"/>
<dbReference type="OrthoDB" id="6141751at2759"/>
<dbReference type="InterPro" id="IPR000323">
    <property type="entry name" value="Cu2_ascorb_mOase_N"/>
</dbReference>
<dbReference type="AlphaFoldDB" id="A0A9U8DUB5"/>
<gene>
    <name evidence="5" type="primary">LOC106051127</name>
</gene>
<evidence type="ECO:0000313" key="5">
    <source>
        <dbReference type="RefSeq" id="XP_013061714.2"/>
    </source>
</evidence>
<name>A0A9U8DUB5_BIOGL</name>
<evidence type="ECO:0000259" key="3">
    <source>
        <dbReference type="Pfam" id="PF24784"/>
    </source>
</evidence>
<dbReference type="Gene3D" id="2.60.120.310">
    <property type="entry name" value="Copper type II, ascorbate-dependent monooxygenase, N-terminal domain"/>
    <property type="match status" value="1"/>
</dbReference>
<accession>A0A9U8DUB5</accession>
<dbReference type="PANTHER" id="PTHR34737">
    <property type="entry name" value="EF-HAND DOMAIN-CONTAINING PROTEIN"/>
    <property type="match status" value="1"/>
</dbReference>
<proteinExistence type="predicted"/>
<keyword evidence="4" id="KW-1185">Reference proteome</keyword>